<dbReference type="STRING" id="1121439.dsat_1019"/>
<dbReference type="PATRIC" id="fig|1121439.3.peg.2392"/>
<dbReference type="InterPro" id="IPR009875">
    <property type="entry name" value="PilZ_domain"/>
</dbReference>
<dbReference type="RefSeq" id="WP_020887716.1">
    <property type="nucleotide sequence ID" value="NZ_ATHI01000029.1"/>
</dbReference>
<reference evidence="2 3" key="1">
    <citation type="journal article" date="2013" name="Genome Announc.">
        <title>Draft genome sequences for three mercury-methylating, sulfate-reducing bacteria.</title>
        <authorList>
            <person name="Brown S.D."/>
            <person name="Hurt R.A.Jr."/>
            <person name="Gilmour C.C."/>
            <person name="Elias D.A."/>
        </authorList>
    </citation>
    <scope>NUCLEOTIDE SEQUENCE [LARGE SCALE GENOMIC DNA]</scope>
    <source>
        <strain evidence="2 3">DSM 16529</strain>
    </source>
</reference>
<feature type="domain" description="PilZ" evidence="1">
    <location>
        <begin position="4"/>
        <end position="98"/>
    </location>
</feature>
<evidence type="ECO:0000313" key="3">
    <source>
        <dbReference type="Proteomes" id="UP000014975"/>
    </source>
</evidence>
<dbReference type="eggNOG" id="ENOG5031VRC">
    <property type="taxonomic scope" value="Bacteria"/>
</dbReference>
<evidence type="ECO:0000313" key="2">
    <source>
        <dbReference type="EMBL" id="EPR31430.1"/>
    </source>
</evidence>
<dbReference type="EMBL" id="ATHI01000029">
    <property type="protein sequence ID" value="EPR31430.1"/>
    <property type="molecule type" value="Genomic_DNA"/>
</dbReference>
<keyword evidence="3" id="KW-1185">Reference proteome</keyword>
<dbReference type="AlphaFoldDB" id="S7T4M7"/>
<gene>
    <name evidence="2" type="ORF">dsat_1019</name>
</gene>
<accession>S7T4M7</accession>
<protein>
    <submittedName>
        <fullName evidence="2">Type IV pilus assembly PilZ</fullName>
    </submittedName>
</protein>
<dbReference type="OrthoDB" id="9795572at2"/>
<evidence type="ECO:0000259" key="1">
    <source>
        <dbReference type="Pfam" id="PF07238"/>
    </source>
</evidence>
<dbReference type="GO" id="GO:0035438">
    <property type="term" value="F:cyclic-di-GMP binding"/>
    <property type="evidence" value="ECO:0007669"/>
    <property type="project" value="InterPro"/>
</dbReference>
<organism evidence="2 3">
    <name type="scientific">Alkalidesulfovibrio alkalitolerans DSM 16529</name>
    <dbReference type="NCBI Taxonomy" id="1121439"/>
    <lineage>
        <taxon>Bacteria</taxon>
        <taxon>Pseudomonadati</taxon>
        <taxon>Thermodesulfobacteriota</taxon>
        <taxon>Desulfovibrionia</taxon>
        <taxon>Desulfovibrionales</taxon>
        <taxon>Desulfovibrionaceae</taxon>
        <taxon>Alkalidesulfovibrio</taxon>
    </lineage>
</organism>
<dbReference type="SUPFAM" id="SSF141371">
    <property type="entry name" value="PilZ domain-like"/>
    <property type="match status" value="1"/>
</dbReference>
<dbReference type="Gene3D" id="2.40.10.220">
    <property type="entry name" value="predicted glycosyltransferase like domains"/>
    <property type="match status" value="1"/>
</dbReference>
<name>S7T4M7_9BACT</name>
<sequence length="134" mass="15148">MIDEKRQDERIPLEVDFRIKTRGKELFPGILRNISLLGMKLELADERRPASLVVGETVTLEGFPDPIREHVRGKQAEVVWLSGALVGVRFFEPLDIPPDAILEFQHQVHVQPFLPEDARGEATEGARDEPRGMA</sequence>
<dbReference type="Pfam" id="PF07238">
    <property type="entry name" value="PilZ"/>
    <property type="match status" value="1"/>
</dbReference>
<dbReference type="Proteomes" id="UP000014975">
    <property type="component" value="Unassembled WGS sequence"/>
</dbReference>
<comment type="caution">
    <text evidence="2">The sequence shown here is derived from an EMBL/GenBank/DDBJ whole genome shotgun (WGS) entry which is preliminary data.</text>
</comment>
<proteinExistence type="predicted"/>